<dbReference type="SMART" id="SM00545">
    <property type="entry name" value="JmjN"/>
    <property type="match status" value="1"/>
</dbReference>
<feature type="compositionally biased region" description="Basic residues" evidence="15">
    <location>
        <begin position="186"/>
        <end position="205"/>
    </location>
</feature>
<evidence type="ECO:0000256" key="13">
    <source>
        <dbReference type="ARBA" id="ARBA00050935"/>
    </source>
</evidence>
<comment type="similarity">
    <text evidence="3">Belongs to the JARID1 histone demethylase family.</text>
</comment>
<evidence type="ECO:0000256" key="10">
    <source>
        <dbReference type="ARBA" id="ARBA00023163"/>
    </source>
</evidence>
<dbReference type="InterPro" id="IPR003888">
    <property type="entry name" value="FYrich_N"/>
</dbReference>
<dbReference type="PANTHER" id="PTHR10694">
    <property type="entry name" value="LYSINE-SPECIFIC DEMETHYLASE"/>
    <property type="match status" value="1"/>
</dbReference>
<dbReference type="RefSeq" id="XP_018467954.1">
    <property type="nucleotide sequence ID" value="XM_018612452.2"/>
</dbReference>
<evidence type="ECO:0000256" key="11">
    <source>
        <dbReference type="ARBA" id="ARBA00023242"/>
    </source>
</evidence>
<keyword evidence="11" id="KW-0539">Nucleus</keyword>
<name>A0A6J0M7K4_RAPSA</name>
<evidence type="ECO:0000256" key="9">
    <source>
        <dbReference type="ARBA" id="ARBA00023015"/>
    </source>
</evidence>
<keyword evidence="10" id="KW-0804">Transcription</keyword>
<dbReference type="PROSITE" id="PS51183">
    <property type="entry name" value="JMJN"/>
    <property type="match status" value="1"/>
</dbReference>
<feature type="region of interest" description="Disordered" evidence="15">
    <location>
        <begin position="642"/>
        <end position="686"/>
    </location>
</feature>
<dbReference type="Pfam" id="PF05965">
    <property type="entry name" value="FYRC"/>
    <property type="match status" value="1"/>
</dbReference>
<dbReference type="GO" id="GO:0006355">
    <property type="term" value="P:regulation of DNA-templated transcription"/>
    <property type="evidence" value="ECO:0007669"/>
    <property type="project" value="UniProtKB-ARBA"/>
</dbReference>
<feature type="compositionally biased region" description="Low complexity" evidence="15">
    <location>
        <begin position="659"/>
        <end position="672"/>
    </location>
</feature>
<dbReference type="Pfam" id="PF02373">
    <property type="entry name" value="JmjC"/>
    <property type="match status" value="1"/>
</dbReference>
<dbReference type="PROSITE" id="PS51542">
    <property type="entry name" value="FYRN"/>
    <property type="match status" value="1"/>
</dbReference>
<dbReference type="InterPro" id="IPR003889">
    <property type="entry name" value="FYrich_C"/>
</dbReference>
<evidence type="ECO:0000256" key="14">
    <source>
        <dbReference type="ARBA" id="ARBA00051640"/>
    </source>
</evidence>
<comment type="cofactor">
    <cofactor evidence="1">
        <name>Fe(2+)</name>
        <dbReference type="ChEBI" id="CHEBI:29033"/>
    </cofactor>
</comment>
<dbReference type="PROSITE" id="PS51184">
    <property type="entry name" value="JMJC"/>
    <property type="match status" value="1"/>
</dbReference>
<evidence type="ECO:0000256" key="12">
    <source>
        <dbReference type="ARBA" id="ARBA00050619"/>
    </source>
</evidence>
<dbReference type="Pfam" id="PF02375">
    <property type="entry name" value="JmjN"/>
    <property type="match status" value="1"/>
</dbReference>
<feature type="compositionally biased region" description="Low complexity" evidence="15">
    <location>
        <begin position="40"/>
        <end position="49"/>
    </location>
</feature>
<evidence type="ECO:0000313" key="18">
    <source>
        <dbReference type="Proteomes" id="UP000504610"/>
    </source>
</evidence>
<dbReference type="PROSITE" id="PS51543">
    <property type="entry name" value="FYRC"/>
    <property type="match status" value="1"/>
</dbReference>
<evidence type="ECO:0000313" key="20">
    <source>
        <dbReference type="RefSeq" id="XP_018467954.1"/>
    </source>
</evidence>
<proteinExistence type="inferred from homology"/>
<evidence type="ECO:0000313" key="19">
    <source>
        <dbReference type="RefSeq" id="XP_018467953.1"/>
    </source>
</evidence>
<feature type="compositionally biased region" description="Basic and acidic residues" evidence="15">
    <location>
        <begin position="12"/>
        <end position="27"/>
    </location>
</feature>
<protein>
    <submittedName>
        <fullName evidence="19 20">Lysine-specific demethylase JMJ14 isoform X1</fullName>
    </submittedName>
</protein>
<dbReference type="SUPFAM" id="SSF51197">
    <property type="entry name" value="Clavaminate synthase-like"/>
    <property type="match status" value="1"/>
</dbReference>
<organism evidence="18 19">
    <name type="scientific">Raphanus sativus</name>
    <name type="common">Radish</name>
    <name type="synonym">Raphanus raphanistrum var. sativus</name>
    <dbReference type="NCBI Taxonomy" id="3726"/>
    <lineage>
        <taxon>Eukaryota</taxon>
        <taxon>Viridiplantae</taxon>
        <taxon>Streptophyta</taxon>
        <taxon>Embryophyta</taxon>
        <taxon>Tracheophyta</taxon>
        <taxon>Spermatophyta</taxon>
        <taxon>Magnoliopsida</taxon>
        <taxon>eudicotyledons</taxon>
        <taxon>Gunneridae</taxon>
        <taxon>Pentapetalae</taxon>
        <taxon>rosids</taxon>
        <taxon>malvids</taxon>
        <taxon>Brassicales</taxon>
        <taxon>Brassicaceae</taxon>
        <taxon>Brassiceae</taxon>
        <taxon>Raphanus</taxon>
    </lineage>
</organism>
<dbReference type="GO" id="GO:0005634">
    <property type="term" value="C:nucleus"/>
    <property type="evidence" value="ECO:0007669"/>
    <property type="project" value="UniProtKB-SubCell"/>
</dbReference>
<dbReference type="KEGG" id="rsz:108839683"/>
<dbReference type="GO" id="GO:0034647">
    <property type="term" value="F:histone H3K4me/H3K4me2/H3K4me3 demethylase activity"/>
    <property type="evidence" value="ECO:0007669"/>
    <property type="project" value="TreeGrafter"/>
</dbReference>
<evidence type="ECO:0000256" key="5">
    <source>
        <dbReference type="ARBA" id="ARBA00022853"/>
    </source>
</evidence>
<dbReference type="GO" id="GO:0048731">
    <property type="term" value="P:system development"/>
    <property type="evidence" value="ECO:0007669"/>
    <property type="project" value="UniProtKB-ARBA"/>
</dbReference>
<evidence type="ECO:0000256" key="3">
    <source>
        <dbReference type="ARBA" id="ARBA00006801"/>
    </source>
</evidence>
<dbReference type="OrthoDB" id="1678912at2759"/>
<feature type="compositionally biased region" description="Polar residues" evidence="15">
    <location>
        <begin position="673"/>
        <end position="686"/>
    </location>
</feature>
<dbReference type="InterPro" id="IPR003347">
    <property type="entry name" value="JmjC_dom"/>
</dbReference>
<comment type="catalytic activity">
    <reaction evidence="12">
        <text>N(6),N(6)-dimethyl-L-lysyl(4)-[histone H3] + 2-oxoglutarate + O2 = N(6)-methyl-L-lysyl(4)-[histone H3] + formaldehyde + succinate + CO2</text>
        <dbReference type="Rhea" id="RHEA:60216"/>
        <dbReference type="Rhea" id="RHEA-COMP:15540"/>
        <dbReference type="Rhea" id="RHEA-COMP:15543"/>
        <dbReference type="ChEBI" id="CHEBI:15379"/>
        <dbReference type="ChEBI" id="CHEBI:16526"/>
        <dbReference type="ChEBI" id="CHEBI:16810"/>
        <dbReference type="ChEBI" id="CHEBI:16842"/>
        <dbReference type="ChEBI" id="CHEBI:30031"/>
        <dbReference type="ChEBI" id="CHEBI:61929"/>
        <dbReference type="ChEBI" id="CHEBI:61976"/>
    </reaction>
    <physiologicalReaction direction="left-to-right" evidence="12">
        <dbReference type="Rhea" id="RHEA:60217"/>
    </physiologicalReaction>
</comment>
<dbReference type="Gene3D" id="3.30.160.360">
    <property type="match status" value="1"/>
</dbReference>
<evidence type="ECO:0000256" key="15">
    <source>
        <dbReference type="SAM" id="MobiDB-lite"/>
    </source>
</evidence>
<feature type="region of interest" description="Disordered" evidence="15">
    <location>
        <begin position="1"/>
        <end position="96"/>
    </location>
</feature>
<evidence type="ECO:0000256" key="6">
    <source>
        <dbReference type="ARBA" id="ARBA00022964"/>
    </source>
</evidence>
<dbReference type="Pfam" id="PF02928">
    <property type="entry name" value="zf-C5HC2"/>
    <property type="match status" value="1"/>
</dbReference>
<accession>A0A6J0M7K4</accession>
<dbReference type="GO" id="GO:0048589">
    <property type="term" value="P:developmental growth"/>
    <property type="evidence" value="ECO:0007669"/>
    <property type="project" value="UniProtKB-ARBA"/>
</dbReference>
<dbReference type="SMART" id="SM00542">
    <property type="entry name" value="FYRC"/>
    <property type="match status" value="1"/>
</dbReference>
<evidence type="ECO:0000256" key="1">
    <source>
        <dbReference type="ARBA" id="ARBA00001954"/>
    </source>
</evidence>
<dbReference type="InterPro" id="IPR004198">
    <property type="entry name" value="Znf_C5HC2"/>
</dbReference>
<keyword evidence="8" id="KW-0408">Iron</keyword>
<dbReference type="AlphaFoldDB" id="A0A6J0M7K4"/>
<evidence type="ECO:0000256" key="2">
    <source>
        <dbReference type="ARBA" id="ARBA00004123"/>
    </source>
</evidence>
<dbReference type="GO" id="GO:0045814">
    <property type="term" value="P:negative regulation of gene expression, epigenetic"/>
    <property type="evidence" value="ECO:0007669"/>
    <property type="project" value="UniProtKB-ARBA"/>
</dbReference>
<dbReference type="Proteomes" id="UP000504610">
    <property type="component" value="Chromosome 2"/>
</dbReference>
<keyword evidence="6" id="KW-0223">Dioxygenase</keyword>
<evidence type="ECO:0000256" key="7">
    <source>
        <dbReference type="ARBA" id="ARBA00023002"/>
    </source>
</evidence>
<comment type="subcellular location">
    <subcellularLocation>
        <location evidence="2">Nucleus</location>
    </subcellularLocation>
</comment>
<feature type="compositionally biased region" description="Acidic residues" evidence="15">
    <location>
        <begin position="209"/>
        <end position="218"/>
    </location>
</feature>
<comment type="catalytic activity">
    <reaction evidence="13">
        <text>N(6)-methyl-L-lysyl(4)-[histone H3] + 2-oxoglutarate + O2 = L-lysyl(4)-[histone H3] + formaldehyde + succinate + CO2</text>
        <dbReference type="Rhea" id="RHEA:60220"/>
        <dbReference type="Rhea" id="RHEA-COMP:15543"/>
        <dbReference type="Rhea" id="RHEA-COMP:15547"/>
        <dbReference type="ChEBI" id="CHEBI:15379"/>
        <dbReference type="ChEBI" id="CHEBI:16526"/>
        <dbReference type="ChEBI" id="CHEBI:16810"/>
        <dbReference type="ChEBI" id="CHEBI:16842"/>
        <dbReference type="ChEBI" id="CHEBI:29969"/>
        <dbReference type="ChEBI" id="CHEBI:30031"/>
        <dbReference type="ChEBI" id="CHEBI:61929"/>
    </reaction>
    <physiologicalReaction direction="left-to-right" evidence="13">
        <dbReference type="Rhea" id="RHEA:60221"/>
    </physiologicalReaction>
</comment>
<dbReference type="GeneID" id="108839683"/>
<feature type="domain" description="JmjN" evidence="16">
    <location>
        <begin position="110"/>
        <end position="151"/>
    </location>
</feature>
<evidence type="ECO:0000256" key="8">
    <source>
        <dbReference type="ARBA" id="ARBA00023004"/>
    </source>
</evidence>
<keyword evidence="5" id="KW-0156">Chromatin regulator</keyword>
<feature type="domain" description="JmjC" evidence="17">
    <location>
        <begin position="316"/>
        <end position="482"/>
    </location>
</feature>
<dbReference type="GO" id="GO:0000785">
    <property type="term" value="C:chromatin"/>
    <property type="evidence" value="ECO:0007669"/>
    <property type="project" value="TreeGrafter"/>
</dbReference>
<dbReference type="FunFam" id="3.30.160.360:FF:000005">
    <property type="entry name" value="Putative lysine-specific demethylase JMJ16"/>
    <property type="match status" value="1"/>
</dbReference>
<feature type="compositionally biased region" description="Basic and acidic residues" evidence="15">
    <location>
        <begin position="55"/>
        <end position="82"/>
    </location>
</feature>
<dbReference type="Gene3D" id="2.60.120.650">
    <property type="entry name" value="Cupin"/>
    <property type="match status" value="1"/>
</dbReference>
<feature type="region of interest" description="Disordered" evidence="15">
    <location>
        <begin position="903"/>
        <end position="926"/>
    </location>
</feature>
<feature type="compositionally biased region" description="Pro residues" evidence="15">
    <location>
        <begin position="29"/>
        <end position="39"/>
    </location>
</feature>
<dbReference type="Pfam" id="PF05964">
    <property type="entry name" value="FYRN"/>
    <property type="match status" value="1"/>
</dbReference>
<keyword evidence="4" id="KW-0479">Metal-binding</keyword>
<keyword evidence="7" id="KW-0560">Oxidoreductase</keyword>
<comment type="catalytic activity">
    <reaction evidence="14">
        <text>N(6),N(6),N(6)-trimethyl-L-lysyl(4)-[histone H3] + 2-oxoglutarate + O2 = N(6),N(6)-dimethyl-L-lysyl(4)-[histone H3] + formaldehyde + succinate + CO2</text>
        <dbReference type="Rhea" id="RHEA:60212"/>
        <dbReference type="Rhea" id="RHEA-COMP:15537"/>
        <dbReference type="Rhea" id="RHEA-COMP:15540"/>
        <dbReference type="ChEBI" id="CHEBI:15379"/>
        <dbReference type="ChEBI" id="CHEBI:16526"/>
        <dbReference type="ChEBI" id="CHEBI:16810"/>
        <dbReference type="ChEBI" id="CHEBI:16842"/>
        <dbReference type="ChEBI" id="CHEBI:30031"/>
        <dbReference type="ChEBI" id="CHEBI:61961"/>
        <dbReference type="ChEBI" id="CHEBI:61976"/>
    </reaction>
    <physiologicalReaction direction="left-to-right" evidence="14">
        <dbReference type="Rhea" id="RHEA:60213"/>
    </physiologicalReaction>
</comment>
<dbReference type="GO" id="GO:0051093">
    <property type="term" value="P:negative regulation of developmental process"/>
    <property type="evidence" value="ECO:0007669"/>
    <property type="project" value="UniProtKB-ARBA"/>
</dbReference>
<evidence type="ECO:0000259" key="16">
    <source>
        <dbReference type="PROSITE" id="PS51183"/>
    </source>
</evidence>
<evidence type="ECO:0000259" key="17">
    <source>
        <dbReference type="PROSITE" id="PS51184"/>
    </source>
</evidence>
<dbReference type="InterPro" id="IPR003349">
    <property type="entry name" value="JmjN"/>
</dbReference>
<dbReference type="SMART" id="SM00558">
    <property type="entry name" value="JmjC"/>
    <property type="match status" value="1"/>
</dbReference>
<sequence length="973" mass="109191">MEKVESPAAESKAMEVDSEKESIKRDSSPGPPDSTPPSPKKVASPAAEPLAMEVDSEKQTIKGERSPEPDSEKPSIKGERSPEPVSAPPSPKVSAKWNPLEACRPLVDDAPIFYPTNEDFEDPLAYIEKLRSRAELFGICRIVPPVAWKPPCPLKEKEVWEKSKFPTRIQLIDLLQNREPIQTSPKSKKRKRGRVSKIGYSRRRRDSGSDNDDDSPEDAEGKFGFQTGPDFTLEEFQKFDECFKESYFQVENGSKASESKKFKPKVKDIEGEYWRIVEQASDEVEVYYGADLETKKFGSGFLKYSPESLKSLEEHEYSTSGWNLNNLSRLPGSVLSFESCDISGVIVPWLYVGMCFSTFCWHVEDHHLYSLNYLHTGDPKVWYGIPGSHAASFENAMKKLLPDLFEEQPDLLHQLVTQLSPSILKEQGVPVYRAVQRSGEFILTFPKAYHSGFNCGFNCAEAVNVAPVDWLVHGQDAVEGYSKQRRKSSLSHDKLLLGAAMEAIYYLWELAVTRKKTPVIARWKRVCSEDGSLTKAVKKRVEMEAERLNHLGDSYSVIKMEGDFDIKRERECFFCFYDLHMSASSCKCSPNRFACLTHAKDLCSCESKDRFVLLRHTLDELRSLVRALEGYPDAIEAWARIGRDQNPSRQQRAKEAMDSKSTSCSKSRGSSKTQQQNNLQLGSEGSQSDLVTNKEVELKQDGDQDAHGITTKPAVTDVKLGEIGKSNEKKIAVKSDVGCSEPDAATNRLSHSVELLKSGSLVVKKLWCSKQAIYPKGFKSRVQFISVLDPTKLTNYISEVLDAGLAGPLFRVSLEECPSENFSNVSAEKCWQMVIQRLKLEIIKRCDQPASSLTALQALENIGLEMFGFLSPQVIQALEALDPKHQLEEYWNQKTAKVFGVELTKEGEKDGDKEKGGASDPSMDRDTRLLRGLLKKATPEELAMMHGLLCGETRNTELQEELSSLVDKMEKSP</sequence>
<dbReference type="SMART" id="SM00541">
    <property type="entry name" value="FYRN"/>
    <property type="match status" value="1"/>
</dbReference>
<keyword evidence="18" id="KW-1185">Reference proteome</keyword>
<gene>
    <name evidence="19 20" type="primary">LOC108839683</name>
</gene>
<dbReference type="RefSeq" id="XP_018467953.1">
    <property type="nucleotide sequence ID" value="XM_018612451.2"/>
</dbReference>
<feature type="region of interest" description="Disordered" evidence="15">
    <location>
        <begin position="176"/>
        <end position="228"/>
    </location>
</feature>
<reference evidence="18" key="1">
    <citation type="journal article" date="2019" name="Database">
        <title>The radish genome database (RadishGD): an integrated information resource for radish genomics.</title>
        <authorList>
            <person name="Yu H.J."/>
            <person name="Baek S."/>
            <person name="Lee Y.J."/>
            <person name="Cho A."/>
            <person name="Mun J.H."/>
        </authorList>
    </citation>
    <scope>NUCLEOTIDE SEQUENCE [LARGE SCALE GENOMIC DNA]</scope>
    <source>
        <strain evidence="18">cv. WK10039</strain>
    </source>
</reference>
<dbReference type="GO" id="GO:0046872">
    <property type="term" value="F:metal ion binding"/>
    <property type="evidence" value="ECO:0007669"/>
    <property type="project" value="UniProtKB-KW"/>
</dbReference>
<evidence type="ECO:0000256" key="4">
    <source>
        <dbReference type="ARBA" id="ARBA00022723"/>
    </source>
</evidence>
<keyword evidence="9" id="KW-0805">Transcription regulation</keyword>
<dbReference type="PANTHER" id="PTHR10694:SF105">
    <property type="entry name" value="LYSINE-SPECIFIC DEMETHYLASE JMJ14"/>
    <property type="match status" value="1"/>
</dbReference>
<reference evidence="19 20" key="2">
    <citation type="submission" date="2025-04" db="UniProtKB">
        <authorList>
            <consortium name="RefSeq"/>
        </authorList>
    </citation>
    <scope>IDENTIFICATION</scope>
    <source>
        <tissue evidence="19 20">Leaf</tissue>
    </source>
</reference>